<protein>
    <recommendedName>
        <fullName evidence="5">Cytochrome C oxidase subunit I</fullName>
    </recommendedName>
</protein>
<feature type="transmembrane region" description="Helical" evidence="2">
    <location>
        <begin position="102"/>
        <end position="123"/>
    </location>
</feature>
<reference evidence="4" key="1">
    <citation type="journal article" date="2019" name="Int. J. Syst. Evol. Microbiol.">
        <title>The Global Catalogue of Microorganisms (GCM) 10K type strain sequencing project: providing services to taxonomists for standard genome sequencing and annotation.</title>
        <authorList>
            <consortium name="The Broad Institute Genomics Platform"/>
            <consortium name="The Broad Institute Genome Sequencing Center for Infectious Disease"/>
            <person name="Wu L."/>
            <person name="Ma J."/>
        </authorList>
    </citation>
    <scope>NUCLEOTIDE SEQUENCE [LARGE SCALE GENOMIC DNA]</scope>
    <source>
        <strain evidence="4">JCM 4816</strain>
    </source>
</reference>
<gene>
    <name evidence="3" type="ORF">GCM10019016_135250</name>
</gene>
<accession>A0ABP6UFG4</accession>
<evidence type="ECO:0000313" key="3">
    <source>
        <dbReference type="EMBL" id="GAA3506410.1"/>
    </source>
</evidence>
<keyword evidence="2" id="KW-0472">Membrane</keyword>
<evidence type="ECO:0000313" key="4">
    <source>
        <dbReference type="Proteomes" id="UP001501455"/>
    </source>
</evidence>
<keyword evidence="1" id="KW-0175">Coiled coil</keyword>
<evidence type="ECO:0008006" key="5">
    <source>
        <dbReference type="Google" id="ProtNLM"/>
    </source>
</evidence>
<organism evidence="3 4">
    <name type="scientific">Streptomyces prasinosporus</name>
    <dbReference type="NCBI Taxonomy" id="68256"/>
    <lineage>
        <taxon>Bacteria</taxon>
        <taxon>Bacillati</taxon>
        <taxon>Actinomycetota</taxon>
        <taxon>Actinomycetes</taxon>
        <taxon>Kitasatosporales</taxon>
        <taxon>Streptomycetaceae</taxon>
        <taxon>Streptomyces</taxon>
        <taxon>Streptomyces albogriseolus group</taxon>
    </lineage>
</organism>
<keyword evidence="2" id="KW-0812">Transmembrane</keyword>
<evidence type="ECO:0000256" key="1">
    <source>
        <dbReference type="SAM" id="Coils"/>
    </source>
</evidence>
<comment type="caution">
    <text evidence="3">The sequence shown here is derived from an EMBL/GenBank/DDBJ whole genome shotgun (WGS) entry which is preliminary data.</text>
</comment>
<name>A0ABP6UFG4_9ACTN</name>
<feature type="coiled-coil region" evidence="1">
    <location>
        <begin position="65"/>
        <end position="96"/>
    </location>
</feature>
<dbReference type="Proteomes" id="UP001501455">
    <property type="component" value="Unassembled WGS sequence"/>
</dbReference>
<keyword evidence="2" id="KW-1133">Transmembrane helix</keyword>
<keyword evidence="4" id="KW-1185">Reference proteome</keyword>
<proteinExistence type="predicted"/>
<dbReference type="RefSeq" id="WP_345586397.1">
    <property type="nucleotide sequence ID" value="NZ_BAAAXF010000090.1"/>
</dbReference>
<evidence type="ECO:0000256" key="2">
    <source>
        <dbReference type="SAM" id="Phobius"/>
    </source>
</evidence>
<dbReference type="EMBL" id="BAAAXF010000090">
    <property type="protein sequence ID" value="GAA3506410.1"/>
    <property type="molecule type" value="Genomic_DNA"/>
</dbReference>
<sequence length="124" mass="13831">MIRGRGPRPEPGQVSALVAEAEGHLMAQAHIDEAHREAEELCAGLPWLTSAQAEDLTHRYVQRRLDFTRRMLRSTVERAAQLRQEYEARYAVLRRDLFRRHVACACAVLACAGGLGALAGLLVR</sequence>